<gene>
    <name evidence="3" type="ORF">GG681_15825</name>
</gene>
<dbReference type="InterPro" id="IPR011004">
    <property type="entry name" value="Trimer_LpxA-like_sf"/>
</dbReference>
<reference evidence="3 4" key="1">
    <citation type="submission" date="2019-10" db="EMBL/GenBank/DDBJ databases">
        <title>Epibacterium sp. nov., isolated from seawater.</title>
        <authorList>
            <person name="Zhang X."/>
            <person name="Li N."/>
        </authorList>
    </citation>
    <scope>NUCLEOTIDE SEQUENCE [LARGE SCALE GENOMIC DNA]</scope>
    <source>
        <strain evidence="3 4">SM1969</strain>
    </source>
</reference>
<dbReference type="RefSeq" id="WP_153549011.1">
    <property type="nucleotide sequence ID" value="NZ_WIXK01000011.1"/>
</dbReference>
<dbReference type="InterPro" id="IPR001451">
    <property type="entry name" value="Hexapep"/>
</dbReference>
<comment type="caution">
    <text evidence="3">The sequence shown here is derived from an EMBL/GenBank/DDBJ whole genome shotgun (WGS) entry which is preliminary data.</text>
</comment>
<dbReference type="PANTHER" id="PTHR23416">
    <property type="entry name" value="SIALIC ACID SYNTHASE-RELATED"/>
    <property type="match status" value="1"/>
</dbReference>
<name>A0A844B0N8_9RHOB</name>
<keyword evidence="4" id="KW-1185">Reference proteome</keyword>
<proteinExistence type="inferred from homology"/>
<keyword evidence="3" id="KW-0012">Acyltransferase</keyword>
<dbReference type="Gene3D" id="2.160.10.10">
    <property type="entry name" value="Hexapeptide repeat proteins"/>
    <property type="match status" value="1"/>
</dbReference>
<dbReference type="InterPro" id="IPR051159">
    <property type="entry name" value="Hexapeptide_acetyltransf"/>
</dbReference>
<dbReference type="Pfam" id="PF00132">
    <property type="entry name" value="Hexapep"/>
    <property type="match status" value="1"/>
</dbReference>
<dbReference type="SUPFAM" id="SSF51161">
    <property type="entry name" value="Trimeric LpxA-like enzymes"/>
    <property type="match status" value="1"/>
</dbReference>
<dbReference type="CDD" id="cd04647">
    <property type="entry name" value="LbH_MAT_like"/>
    <property type="match status" value="1"/>
</dbReference>
<evidence type="ECO:0000313" key="3">
    <source>
        <dbReference type="EMBL" id="MQY44114.1"/>
    </source>
</evidence>
<dbReference type="AlphaFoldDB" id="A0A844B0N8"/>
<evidence type="ECO:0000313" key="4">
    <source>
        <dbReference type="Proteomes" id="UP000436694"/>
    </source>
</evidence>
<dbReference type="Proteomes" id="UP000436694">
    <property type="component" value="Unassembled WGS sequence"/>
</dbReference>
<sequence length="180" mass="19664">MAHRDRKLHQRIWSLLGSFLHPKVLMHPLRLLHYYGYSHVIPRTEMKLGHRVRIAPNASFRNGAQIHLHDEVQIGEHTALWGGREHGKIIIGERTTFGPNCFITAADYGMAAHAPIVTQPMVERDVVIGADCWIGTKAVITAGVTLGEGCVIGAGSVVTKDIPAGAIAAGIPAKVLKYRK</sequence>
<comment type="similarity">
    <text evidence="1">Belongs to the transferase hexapeptide repeat family.</text>
</comment>
<evidence type="ECO:0000256" key="2">
    <source>
        <dbReference type="ARBA" id="ARBA00022679"/>
    </source>
</evidence>
<accession>A0A844B0N8</accession>
<dbReference type="PANTHER" id="PTHR23416:SF23">
    <property type="entry name" value="ACETYLTRANSFERASE C18B11.09C-RELATED"/>
    <property type="match status" value="1"/>
</dbReference>
<dbReference type="EMBL" id="WIXK01000011">
    <property type="protein sequence ID" value="MQY44114.1"/>
    <property type="molecule type" value="Genomic_DNA"/>
</dbReference>
<protein>
    <submittedName>
        <fullName evidence="3">Acyltransferase</fullName>
    </submittedName>
</protein>
<keyword evidence="2 3" id="KW-0808">Transferase</keyword>
<evidence type="ECO:0000256" key="1">
    <source>
        <dbReference type="ARBA" id="ARBA00007274"/>
    </source>
</evidence>
<organism evidence="3 4">
    <name type="scientific">Tritonibacter aquimaris</name>
    <dbReference type="NCBI Taxonomy" id="2663379"/>
    <lineage>
        <taxon>Bacteria</taxon>
        <taxon>Pseudomonadati</taxon>
        <taxon>Pseudomonadota</taxon>
        <taxon>Alphaproteobacteria</taxon>
        <taxon>Rhodobacterales</taxon>
        <taxon>Paracoccaceae</taxon>
        <taxon>Tritonibacter</taxon>
    </lineage>
</organism>
<dbReference type="GO" id="GO:0005829">
    <property type="term" value="C:cytosol"/>
    <property type="evidence" value="ECO:0007669"/>
    <property type="project" value="TreeGrafter"/>
</dbReference>
<dbReference type="GO" id="GO:0008374">
    <property type="term" value="F:O-acyltransferase activity"/>
    <property type="evidence" value="ECO:0007669"/>
    <property type="project" value="TreeGrafter"/>
</dbReference>